<reference evidence="1 2" key="1">
    <citation type="journal article" date="2015" name="Genome Announc.">
        <title>Complete Genome Sequence of Biocontrol Strain Pseudomonas fluorescens LBUM223.</title>
        <authorList>
            <person name="Roquigny R."/>
            <person name="Arseneault T."/>
            <person name="Gadkar V.J."/>
            <person name="Novinscak A."/>
            <person name="Joly D.L."/>
            <person name="Filion M."/>
        </authorList>
    </citation>
    <scope>NUCLEOTIDE SEQUENCE [LARGE SCALE GENOMIC DNA]</scope>
    <source>
        <strain evidence="1 2">LBUM223</strain>
    </source>
</reference>
<accession>A0AAU8U1W8</accession>
<proteinExistence type="predicted"/>
<protein>
    <recommendedName>
        <fullName evidence="3">Threonine synthase</fullName>
    </recommendedName>
</protein>
<name>A0AAU8U1W8_9PSED</name>
<dbReference type="KEGG" id="pfb:VO64_3987"/>
<gene>
    <name evidence="1" type="ORF">VO64_3987</name>
</gene>
<evidence type="ECO:0000313" key="2">
    <source>
        <dbReference type="Proteomes" id="UP000033099"/>
    </source>
</evidence>
<evidence type="ECO:0000313" key="1">
    <source>
        <dbReference type="EMBL" id="AKA84533.1"/>
    </source>
</evidence>
<evidence type="ECO:0008006" key="3">
    <source>
        <dbReference type="Google" id="ProtNLM"/>
    </source>
</evidence>
<organism evidence="1 2">
    <name type="scientific">Pseudomonas synxantha</name>
    <dbReference type="NCBI Taxonomy" id="47883"/>
    <lineage>
        <taxon>Bacteria</taxon>
        <taxon>Pseudomonadati</taxon>
        <taxon>Pseudomonadota</taxon>
        <taxon>Gammaproteobacteria</taxon>
        <taxon>Pseudomonadales</taxon>
        <taxon>Pseudomonadaceae</taxon>
        <taxon>Pseudomonas</taxon>
    </lineage>
</organism>
<dbReference type="EMBL" id="CP011117">
    <property type="protein sequence ID" value="AKA84533.1"/>
    <property type="molecule type" value="Genomic_DNA"/>
</dbReference>
<dbReference type="AlphaFoldDB" id="A0AAU8U1W8"/>
<sequence length="38" mass="4206">MAARSDGAVHVLPQVTHGQDRHVRFAILCNFSTRFLPG</sequence>
<dbReference type="Proteomes" id="UP000033099">
    <property type="component" value="Chromosome"/>
</dbReference>